<sequence length="78" mass="9016">MEKKRRNRAKQTTSLNYRLHQLIKSARRRAENLPVDSMERAYLLKKAGQAEQAVRMADFLSAPRTSDRKEHVGPRPVG</sequence>
<dbReference type="Proteomes" id="UP001315278">
    <property type="component" value="Unassembled WGS sequence"/>
</dbReference>
<proteinExistence type="predicted"/>
<dbReference type="EMBL" id="JAFCJH010000018">
    <property type="protein sequence ID" value="MBR0797417.1"/>
    <property type="molecule type" value="Genomic_DNA"/>
</dbReference>
<evidence type="ECO:0000313" key="2">
    <source>
        <dbReference type="Proteomes" id="UP001315278"/>
    </source>
</evidence>
<dbReference type="RefSeq" id="WP_212493320.1">
    <property type="nucleotide sequence ID" value="NZ_JAFCJH010000018.1"/>
</dbReference>
<keyword evidence="2" id="KW-1185">Reference proteome</keyword>
<protein>
    <submittedName>
        <fullName evidence="1">Uncharacterized protein</fullName>
    </submittedName>
</protein>
<name>A0ABS5FKV1_9BRAD</name>
<gene>
    <name evidence="1" type="ORF">JQ615_18680</name>
</gene>
<evidence type="ECO:0000313" key="1">
    <source>
        <dbReference type="EMBL" id="MBR0797417.1"/>
    </source>
</evidence>
<accession>A0ABS5FKV1</accession>
<organism evidence="1 2">
    <name type="scientific">Bradyrhizobium jicamae</name>
    <dbReference type="NCBI Taxonomy" id="280332"/>
    <lineage>
        <taxon>Bacteria</taxon>
        <taxon>Pseudomonadati</taxon>
        <taxon>Pseudomonadota</taxon>
        <taxon>Alphaproteobacteria</taxon>
        <taxon>Hyphomicrobiales</taxon>
        <taxon>Nitrobacteraceae</taxon>
        <taxon>Bradyrhizobium</taxon>
    </lineage>
</organism>
<comment type="caution">
    <text evidence="1">The sequence shown here is derived from an EMBL/GenBank/DDBJ whole genome shotgun (WGS) entry which is preliminary data.</text>
</comment>
<reference evidence="2" key="1">
    <citation type="journal article" date="2021" name="ISME J.">
        <title>Evolutionary origin and ecological implication of a unique nif island in free-living Bradyrhizobium lineages.</title>
        <authorList>
            <person name="Tao J."/>
        </authorList>
    </citation>
    <scope>NUCLEOTIDE SEQUENCE [LARGE SCALE GENOMIC DNA]</scope>
    <source>
        <strain evidence="2">SZCCT0434</strain>
    </source>
</reference>